<evidence type="ECO:0000313" key="1">
    <source>
        <dbReference type="EMBL" id="GER03028.1"/>
    </source>
</evidence>
<accession>A0A5A7N4G5</accession>
<dbReference type="Gene3D" id="1.10.287.500">
    <property type="entry name" value="Helix hairpin bin"/>
    <property type="match status" value="1"/>
</dbReference>
<dbReference type="Proteomes" id="UP000324996">
    <property type="component" value="Unassembled WGS sequence"/>
</dbReference>
<dbReference type="GO" id="GO:0009288">
    <property type="term" value="C:bacterial-type flagellum"/>
    <property type="evidence" value="ECO:0007669"/>
    <property type="project" value="InterPro"/>
</dbReference>
<name>A0A5A7N4G5_9PROT</name>
<proteinExistence type="predicted"/>
<evidence type="ECO:0000313" key="2">
    <source>
        <dbReference type="Proteomes" id="UP000324996"/>
    </source>
</evidence>
<reference evidence="1 2" key="1">
    <citation type="submission" date="2019-09" db="EMBL/GenBank/DDBJ databases">
        <title>NBRP : Genome information of microbial organism related human and environment.</title>
        <authorList>
            <person name="Hattori M."/>
            <person name="Oshima K."/>
            <person name="Inaba H."/>
            <person name="Suda W."/>
            <person name="Sakamoto M."/>
            <person name="Iino T."/>
            <person name="Kitahara M."/>
            <person name="Oshida Y."/>
            <person name="Iida T."/>
            <person name="Kudo T."/>
            <person name="Itoh T."/>
            <person name="Ohkuma M."/>
        </authorList>
    </citation>
    <scope>NUCLEOTIDE SEQUENCE [LARGE SCALE GENOMIC DNA]</scope>
    <source>
        <strain evidence="1 2">Q-1</strain>
    </source>
</reference>
<comment type="caution">
    <text evidence="1">The sequence shown here is derived from an EMBL/GenBank/DDBJ whole genome shotgun (WGS) entry which is preliminary data.</text>
</comment>
<organism evidence="1 2">
    <name type="scientific">Iodidimonas nitroreducens</name>
    <dbReference type="NCBI Taxonomy" id="1236968"/>
    <lineage>
        <taxon>Bacteria</taxon>
        <taxon>Pseudomonadati</taxon>
        <taxon>Pseudomonadota</taxon>
        <taxon>Alphaproteobacteria</taxon>
        <taxon>Iodidimonadales</taxon>
        <taxon>Iodidimonadaceae</taxon>
        <taxon>Iodidimonas</taxon>
    </lineage>
</organism>
<dbReference type="RefSeq" id="WP_042084374.1">
    <property type="nucleotide sequence ID" value="NZ_BKCN01000002.1"/>
</dbReference>
<dbReference type="SUPFAM" id="SSF75708">
    <property type="entry name" value="Chemotaxis phosphatase CheZ"/>
    <property type="match status" value="1"/>
</dbReference>
<dbReference type="GO" id="GO:0050920">
    <property type="term" value="P:regulation of chemotaxis"/>
    <property type="evidence" value="ECO:0007669"/>
    <property type="project" value="InterPro"/>
</dbReference>
<gene>
    <name evidence="1" type="ORF">JCM17846_07100</name>
</gene>
<keyword evidence="2" id="KW-1185">Reference proteome</keyword>
<dbReference type="EMBL" id="BKCN01000002">
    <property type="protein sequence ID" value="GER03028.1"/>
    <property type="molecule type" value="Genomic_DNA"/>
</dbReference>
<sequence length="217" mass="23470">MTKAVALSIEDRLNAIKASKGEAVTVDEIGSVVANLLTSLDGQGMETKADVGSEVRELLDFIAHARDELAFMRPKTLTDKHIVTARDELDAVVAHTEEAAGKIMDAADKMGELAGEVTGEHGDRLFELSTEIFEASSFQDITGQRVSKVVSVLRHIEDRLSALAEAIGDTTIHEDEEENIFNEKGEVVNEDALKHGPQLDGKGNNQDDIDALLASFD</sequence>
<protein>
    <submittedName>
        <fullName evidence="1">Uncharacterized protein</fullName>
    </submittedName>
</protein>
<dbReference type="InterPro" id="IPR007439">
    <property type="entry name" value="Chemotax_Pase_CheZ"/>
</dbReference>
<dbReference type="GO" id="GO:0003824">
    <property type="term" value="F:catalytic activity"/>
    <property type="evidence" value="ECO:0007669"/>
    <property type="project" value="InterPro"/>
</dbReference>
<dbReference type="Pfam" id="PF04344">
    <property type="entry name" value="CheZ"/>
    <property type="match status" value="1"/>
</dbReference>
<dbReference type="AlphaFoldDB" id="A0A5A7N4G5"/>